<evidence type="ECO:0000313" key="1">
    <source>
        <dbReference type="EMBL" id="KAL3823274.1"/>
    </source>
</evidence>
<evidence type="ECO:0008006" key="3">
    <source>
        <dbReference type="Google" id="ProtNLM"/>
    </source>
</evidence>
<proteinExistence type="predicted"/>
<dbReference type="Proteomes" id="UP001530377">
    <property type="component" value="Unassembled WGS sequence"/>
</dbReference>
<organism evidence="1 2">
    <name type="scientific">Cyclostephanos tholiformis</name>
    <dbReference type="NCBI Taxonomy" id="382380"/>
    <lineage>
        <taxon>Eukaryota</taxon>
        <taxon>Sar</taxon>
        <taxon>Stramenopiles</taxon>
        <taxon>Ochrophyta</taxon>
        <taxon>Bacillariophyta</taxon>
        <taxon>Coscinodiscophyceae</taxon>
        <taxon>Thalassiosirophycidae</taxon>
        <taxon>Stephanodiscales</taxon>
        <taxon>Stephanodiscaceae</taxon>
        <taxon>Cyclostephanos</taxon>
    </lineage>
</organism>
<accession>A0ABD3SFH1</accession>
<protein>
    <recommendedName>
        <fullName evidence="3">ELM2 domain-containing protein</fullName>
    </recommendedName>
</protein>
<comment type="caution">
    <text evidence="1">The sequence shown here is derived from an EMBL/GenBank/DDBJ whole genome shotgun (WGS) entry which is preliminary data.</text>
</comment>
<evidence type="ECO:0000313" key="2">
    <source>
        <dbReference type="Proteomes" id="UP001530377"/>
    </source>
</evidence>
<dbReference type="EMBL" id="JALLPB020000041">
    <property type="protein sequence ID" value="KAL3823274.1"/>
    <property type="molecule type" value="Genomic_DNA"/>
</dbReference>
<keyword evidence="2" id="KW-1185">Reference proteome</keyword>
<sequence>MKAQCNGPSPVSSDEEYLTKEEGYRFKSRYGIEGMIPASALPDPNHWEREKNSRERYEMMQAWNSEMGAASKQVELLESLIPHDRKEMALTLFHENDYKINGILDKVMLPRRRLDWSPETRRTFARSITREKSFAAISKRTKKTAGDCQAYYYSSFKGTREYSIVKRHQKTNVRTRSSNVGVSA</sequence>
<dbReference type="AlphaFoldDB" id="A0ABD3SFH1"/>
<gene>
    <name evidence="1" type="ORF">ACHAXA_003422</name>
</gene>
<reference evidence="1 2" key="1">
    <citation type="submission" date="2024-10" db="EMBL/GenBank/DDBJ databases">
        <title>Updated reference genomes for cyclostephanoid diatoms.</title>
        <authorList>
            <person name="Roberts W.R."/>
            <person name="Alverson A.J."/>
        </authorList>
    </citation>
    <scope>NUCLEOTIDE SEQUENCE [LARGE SCALE GENOMIC DNA]</scope>
    <source>
        <strain evidence="1 2">AJA228-03</strain>
    </source>
</reference>
<name>A0ABD3SFH1_9STRA</name>